<dbReference type="InterPro" id="IPR021454">
    <property type="entry name" value="DUF3105"/>
</dbReference>
<reference evidence="3" key="1">
    <citation type="submission" date="2023-01" db="EMBL/GenBank/DDBJ databases">
        <title>Key to firefly adult light organ development and bioluminescence: homeobox transcription factors regulate luciferase expression and transportation to peroxisome.</title>
        <authorList>
            <person name="Fu X."/>
        </authorList>
    </citation>
    <scope>NUCLEOTIDE SEQUENCE [LARGE SCALE GENOMIC DNA]</scope>
</reference>
<dbReference type="EMBL" id="JARPUR010000005">
    <property type="protein sequence ID" value="KAK4875217.1"/>
    <property type="molecule type" value="Genomic_DNA"/>
</dbReference>
<organism evidence="2 3">
    <name type="scientific">Aquatica leii</name>
    <dbReference type="NCBI Taxonomy" id="1421715"/>
    <lineage>
        <taxon>Eukaryota</taxon>
        <taxon>Metazoa</taxon>
        <taxon>Ecdysozoa</taxon>
        <taxon>Arthropoda</taxon>
        <taxon>Hexapoda</taxon>
        <taxon>Insecta</taxon>
        <taxon>Pterygota</taxon>
        <taxon>Neoptera</taxon>
        <taxon>Endopterygota</taxon>
        <taxon>Coleoptera</taxon>
        <taxon>Polyphaga</taxon>
        <taxon>Elateriformia</taxon>
        <taxon>Elateroidea</taxon>
        <taxon>Lampyridae</taxon>
        <taxon>Luciolinae</taxon>
        <taxon>Aquatica</taxon>
    </lineage>
</organism>
<gene>
    <name evidence="2" type="ORF">RN001_011639</name>
</gene>
<sequence>MYTFGSICWCFFNLFLCNLRSDVASALDASNKNADWGGKWFPNLPNSVSDTNPLVEFTPSNDDVHMGVVSKYCDDAQTNLTIDWDNSPINYTCFESKYLYFPRDIQPIGISYSIPQEYLAPHKCMDTPIHYTTRIPTFGTHRPLWAKYGEYMFLPIQRWLHNVEHGAIVLLYHPCANVQELTLLKNIVKKCLFRHIITPYILLTMDYPFALVAWGHSLEMSIVDPSLAISFIKEHALRGPETKFDDGQYDYKLMEHAEVISNEEDSHLCPNM</sequence>
<keyword evidence="3" id="KW-1185">Reference proteome</keyword>
<protein>
    <submittedName>
        <fullName evidence="2">Uncharacterized protein</fullName>
    </submittedName>
</protein>
<name>A0AAN7P2N4_9COLE</name>
<feature type="signal peptide" evidence="1">
    <location>
        <begin position="1"/>
        <end position="26"/>
    </location>
</feature>
<keyword evidence="1" id="KW-0732">Signal</keyword>
<dbReference type="Proteomes" id="UP001353858">
    <property type="component" value="Unassembled WGS sequence"/>
</dbReference>
<dbReference type="GO" id="GO:0005737">
    <property type="term" value="C:cytoplasm"/>
    <property type="evidence" value="ECO:0007669"/>
    <property type="project" value="TreeGrafter"/>
</dbReference>
<evidence type="ECO:0000313" key="3">
    <source>
        <dbReference type="Proteomes" id="UP001353858"/>
    </source>
</evidence>
<feature type="chain" id="PRO_5043026705" evidence="1">
    <location>
        <begin position="27"/>
        <end position="272"/>
    </location>
</feature>
<dbReference type="PANTHER" id="PTHR34179:SF1">
    <property type="entry name" value="TUMOR PROTEIN P53-INDUCIBLE PROTEIN 13"/>
    <property type="match status" value="1"/>
</dbReference>
<comment type="caution">
    <text evidence="2">The sequence shown here is derived from an EMBL/GenBank/DDBJ whole genome shotgun (WGS) entry which is preliminary data.</text>
</comment>
<dbReference type="AlphaFoldDB" id="A0AAN7P2N4"/>
<evidence type="ECO:0000256" key="1">
    <source>
        <dbReference type="SAM" id="SignalP"/>
    </source>
</evidence>
<dbReference type="Pfam" id="PF11303">
    <property type="entry name" value="DUF3105"/>
    <property type="match status" value="1"/>
</dbReference>
<proteinExistence type="predicted"/>
<evidence type="ECO:0000313" key="2">
    <source>
        <dbReference type="EMBL" id="KAK4875217.1"/>
    </source>
</evidence>
<accession>A0AAN7P2N4</accession>
<dbReference type="PANTHER" id="PTHR34179">
    <property type="entry name" value="TUMOR PROTEIN P53-INDUCIBLE PROTEIN 13"/>
    <property type="match status" value="1"/>
</dbReference>